<reference evidence="2" key="1">
    <citation type="journal article" date="2015" name="Nature">
        <title>Complex archaea that bridge the gap between prokaryotes and eukaryotes.</title>
        <authorList>
            <person name="Spang A."/>
            <person name="Saw J.H."/>
            <person name="Jorgensen S.L."/>
            <person name="Zaremba-Niedzwiedzka K."/>
            <person name="Martijn J."/>
            <person name="Lind A.E."/>
            <person name="van Eijk R."/>
            <person name="Schleper C."/>
            <person name="Guy L."/>
            <person name="Ettema T.J."/>
        </authorList>
    </citation>
    <scope>NUCLEOTIDE SEQUENCE</scope>
</reference>
<dbReference type="PANTHER" id="PTHR43684:SF4">
    <property type="entry name" value="ENOYL-COA HYDRATASE_ISOMERASE FAMILY PROTEIN (AFU_ORTHOLOGUE AFUA_1G01890)"/>
    <property type="match status" value="1"/>
</dbReference>
<evidence type="ECO:0008006" key="4">
    <source>
        <dbReference type="Google" id="ProtNLM"/>
    </source>
</evidence>
<evidence type="ECO:0000313" key="2">
    <source>
        <dbReference type="EMBL" id="KKM28149.1"/>
    </source>
</evidence>
<proteinExistence type="inferred from homology"/>
<dbReference type="InterPro" id="IPR029045">
    <property type="entry name" value="ClpP/crotonase-like_dom_sf"/>
</dbReference>
<dbReference type="InterPro" id="IPR018376">
    <property type="entry name" value="Enoyl-CoA_hyd/isom_CS"/>
</dbReference>
<dbReference type="GO" id="GO:0003824">
    <property type="term" value="F:catalytic activity"/>
    <property type="evidence" value="ECO:0007669"/>
    <property type="project" value="InterPro"/>
</dbReference>
<gene>
    <name evidence="3" type="ORF">LCGC14_0515620</name>
    <name evidence="2" type="ORF">LCGC14_1567590</name>
</gene>
<dbReference type="InterPro" id="IPR014748">
    <property type="entry name" value="Enoyl-CoA_hydra_C"/>
</dbReference>
<comment type="caution">
    <text evidence="2">The sequence shown here is derived from an EMBL/GenBank/DDBJ whole genome shotgun (WGS) entry which is preliminary data.</text>
</comment>
<dbReference type="AlphaFoldDB" id="A0A0F9J6V8"/>
<protein>
    <recommendedName>
        <fullName evidence="4">Enoyl-CoA hydratase</fullName>
    </recommendedName>
</protein>
<organism evidence="2">
    <name type="scientific">marine sediment metagenome</name>
    <dbReference type="NCBI Taxonomy" id="412755"/>
    <lineage>
        <taxon>unclassified sequences</taxon>
        <taxon>metagenomes</taxon>
        <taxon>ecological metagenomes</taxon>
    </lineage>
</organism>
<evidence type="ECO:0000313" key="3">
    <source>
        <dbReference type="EMBL" id="KKN62067.1"/>
    </source>
</evidence>
<dbReference type="EMBL" id="LAZR01000636">
    <property type="protein sequence ID" value="KKN62067.1"/>
    <property type="molecule type" value="Genomic_DNA"/>
</dbReference>
<dbReference type="Gene3D" id="1.10.12.10">
    <property type="entry name" value="Lyase 2-enoyl-coa Hydratase, Chain A, domain 2"/>
    <property type="match status" value="1"/>
</dbReference>
<dbReference type="SUPFAM" id="SSF52096">
    <property type="entry name" value="ClpP/crotonase"/>
    <property type="match status" value="1"/>
</dbReference>
<dbReference type="PANTHER" id="PTHR43684">
    <property type="match status" value="1"/>
</dbReference>
<sequence>MPNYETIDLEVDESNNIAIIFLNRPQQFNAFNIKLIEELISAFNTISNDKRIRCLVISGRGKAFCSGGDVREFRNAEKPDVYMSQLVGVLHKGIKVLKNMKILSIAAINGPCFGAGLGYATACDFRISSESATFGCAFTKIGLSPDSSSTFHLPKLVGLSLANEMLFLNRILTAEEALKYSLINKIINSGSFMEDVKNFAVKIARGAPLAFSNTKKLLKESFTNDLETHLDNEAENIVKAAGTEDFQEGLKAFFEKREPDFKGK</sequence>
<dbReference type="Pfam" id="PF00378">
    <property type="entry name" value="ECH_1"/>
    <property type="match status" value="1"/>
</dbReference>
<dbReference type="InterPro" id="IPR051053">
    <property type="entry name" value="ECH/Chromodomain_protein"/>
</dbReference>
<dbReference type="Gene3D" id="3.90.226.10">
    <property type="entry name" value="2-enoyl-CoA Hydratase, Chain A, domain 1"/>
    <property type="match status" value="1"/>
</dbReference>
<dbReference type="PROSITE" id="PS00166">
    <property type="entry name" value="ENOYL_COA_HYDRATASE"/>
    <property type="match status" value="1"/>
</dbReference>
<dbReference type="EMBL" id="LAZR01012181">
    <property type="protein sequence ID" value="KKM28149.1"/>
    <property type="molecule type" value="Genomic_DNA"/>
</dbReference>
<dbReference type="CDD" id="cd06558">
    <property type="entry name" value="crotonase-like"/>
    <property type="match status" value="1"/>
</dbReference>
<evidence type="ECO:0000256" key="1">
    <source>
        <dbReference type="ARBA" id="ARBA00005254"/>
    </source>
</evidence>
<comment type="similarity">
    <text evidence="1">Belongs to the enoyl-CoA hydratase/isomerase family.</text>
</comment>
<accession>A0A0F9J6V8</accession>
<name>A0A0F9J6V8_9ZZZZ</name>
<dbReference type="InterPro" id="IPR001753">
    <property type="entry name" value="Enoyl-CoA_hydra/iso"/>
</dbReference>